<dbReference type="EMBL" id="JYDV01000001">
    <property type="protein sequence ID" value="KRZ46345.1"/>
    <property type="molecule type" value="Genomic_DNA"/>
</dbReference>
<dbReference type="Proteomes" id="UP000054805">
    <property type="component" value="Unassembled WGS sequence"/>
</dbReference>
<evidence type="ECO:0000313" key="3">
    <source>
        <dbReference type="Proteomes" id="UP000054805"/>
    </source>
</evidence>
<comment type="caution">
    <text evidence="2">The sequence shown here is derived from an EMBL/GenBank/DDBJ whole genome shotgun (WGS) entry which is preliminary data.</text>
</comment>
<organism evidence="2 4">
    <name type="scientific">Trichinella pseudospiralis</name>
    <name type="common">Parasitic roundworm</name>
    <dbReference type="NCBI Taxonomy" id="6337"/>
    <lineage>
        <taxon>Eukaryota</taxon>
        <taxon>Metazoa</taxon>
        <taxon>Ecdysozoa</taxon>
        <taxon>Nematoda</taxon>
        <taxon>Enoplea</taxon>
        <taxon>Dorylaimia</taxon>
        <taxon>Trichinellida</taxon>
        <taxon>Trichinellidae</taxon>
        <taxon>Trichinella</taxon>
    </lineage>
</organism>
<name>A0A0V1KGE4_TRIPS</name>
<keyword evidence="3" id="KW-1185">Reference proteome</keyword>
<accession>A0A0V1KGE4</accession>
<proteinExistence type="predicted"/>
<reference evidence="3 4" key="1">
    <citation type="submission" date="2015-01" db="EMBL/GenBank/DDBJ databases">
        <title>Evolution of Trichinella species and genotypes.</title>
        <authorList>
            <person name="Korhonen P.K."/>
            <person name="Edoardo P."/>
            <person name="Giuseppe L.R."/>
            <person name="Gasser R.B."/>
        </authorList>
    </citation>
    <scope>NUCLEOTIDE SEQUENCE [LARGE SCALE GENOMIC DNA]</scope>
    <source>
        <strain evidence="2">ISS176</strain>
        <strain evidence="1">ISS588</strain>
    </source>
</reference>
<sequence>MVTGRRRERILSNREGTLNCCFLNKSSIKYYTRMLDNLHRKCSSAKCHKFFCKSRTESKQILKNHFTFHTVGEIKRTLYHPSLDAG</sequence>
<evidence type="ECO:0000313" key="2">
    <source>
        <dbReference type="EMBL" id="KRZ46345.1"/>
    </source>
</evidence>
<gene>
    <name evidence="1" type="ORF">T4B_11064</name>
    <name evidence="2" type="ORF">T4C_5923</name>
</gene>
<evidence type="ECO:0000313" key="4">
    <source>
        <dbReference type="Proteomes" id="UP000054826"/>
    </source>
</evidence>
<dbReference type="AlphaFoldDB" id="A0A0V1KGE4"/>
<protein>
    <submittedName>
        <fullName evidence="2">Uncharacterized protein</fullName>
    </submittedName>
</protein>
<dbReference type="Proteomes" id="UP000054826">
    <property type="component" value="Unassembled WGS sequence"/>
</dbReference>
<evidence type="ECO:0000313" key="1">
    <source>
        <dbReference type="EMBL" id="KRZ32073.1"/>
    </source>
</evidence>
<dbReference type="EMBL" id="JYDS01000019">
    <property type="protein sequence ID" value="KRZ32073.1"/>
    <property type="molecule type" value="Genomic_DNA"/>
</dbReference>